<feature type="transmembrane region" description="Helical" evidence="1">
    <location>
        <begin position="287"/>
        <end position="310"/>
    </location>
</feature>
<proteinExistence type="predicted"/>
<keyword evidence="1" id="KW-0472">Membrane</keyword>
<protein>
    <submittedName>
        <fullName evidence="2">Sodium-dependent bicarbonate transport family permease</fullName>
    </submittedName>
</protein>
<gene>
    <name evidence="2" type="ORF">E4656_09895</name>
</gene>
<feature type="transmembrane region" description="Helical" evidence="1">
    <location>
        <begin position="225"/>
        <end position="249"/>
    </location>
</feature>
<evidence type="ECO:0000313" key="2">
    <source>
        <dbReference type="EMBL" id="TGG93356.1"/>
    </source>
</evidence>
<feature type="transmembrane region" description="Helical" evidence="1">
    <location>
        <begin position="90"/>
        <end position="110"/>
    </location>
</feature>
<reference evidence="2 3" key="1">
    <citation type="submission" date="2019-04" db="EMBL/GenBank/DDBJ databases">
        <title>Natronospirillum operosus gen. nov., sp. nov., a haloalkaliphilic satellite isolated from decaying biomass of laboratory culture of cyanobacterium Geitlerinema sp. and proposal of Natronospirillaceae fam. nov. and Saccharospirillaceae fam. nov.</title>
        <authorList>
            <person name="Kevbrin V."/>
            <person name="Boltyanskaya Y."/>
            <person name="Koziaeva V."/>
            <person name="Grouzdev D.S."/>
            <person name="Park M."/>
            <person name="Cho J."/>
        </authorList>
    </citation>
    <scope>NUCLEOTIDE SEQUENCE [LARGE SCALE GENOMIC DNA]</scope>
    <source>
        <strain evidence="2 3">G-116</strain>
    </source>
</reference>
<dbReference type="AlphaFoldDB" id="A0A4Z0WDW8"/>
<comment type="caution">
    <text evidence="2">The sequence shown here is derived from an EMBL/GenBank/DDBJ whole genome shotgun (WGS) entry which is preliminary data.</text>
</comment>
<keyword evidence="1" id="KW-1133">Transmembrane helix</keyword>
<feature type="transmembrane region" description="Helical" evidence="1">
    <location>
        <begin position="56"/>
        <end position="78"/>
    </location>
</feature>
<feature type="transmembrane region" description="Helical" evidence="1">
    <location>
        <begin position="255"/>
        <end position="275"/>
    </location>
</feature>
<dbReference type="InterPro" id="IPR010293">
    <property type="entry name" value="Sbt_1"/>
</dbReference>
<dbReference type="Proteomes" id="UP000297475">
    <property type="component" value="Unassembled WGS sequence"/>
</dbReference>
<accession>A0A4Z0WDW8</accession>
<dbReference type="PANTHER" id="PTHR40400">
    <property type="entry name" value="SLR1512 PROTEIN"/>
    <property type="match status" value="1"/>
</dbReference>
<organism evidence="2 3">
    <name type="scientific">Natronospirillum operosum</name>
    <dbReference type="NCBI Taxonomy" id="2759953"/>
    <lineage>
        <taxon>Bacteria</taxon>
        <taxon>Pseudomonadati</taxon>
        <taxon>Pseudomonadota</taxon>
        <taxon>Gammaproteobacteria</taxon>
        <taxon>Oceanospirillales</taxon>
        <taxon>Natronospirillaceae</taxon>
        <taxon>Natronospirillum</taxon>
    </lineage>
</organism>
<dbReference type="RefSeq" id="WP_135483065.1">
    <property type="nucleotide sequence ID" value="NZ_SRMF01000003.1"/>
</dbReference>
<feature type="transmembrane region" description="Helical" evidence="1">
    <location>
        <begin position="122"/>
        <end position="144"/>
    </location>
</feature>
<feature type="transmembrane region" description="Helical" evidence="1">
    <location>
        <begin position="194"/>
        <end position="213"/>
    </location>
</feature>
<feature type="transmembrane region" description="Helical" evidence="1">
    <location>
        <begin position="164"/>
        <end position="182"/>
    </location>
</feature>
<dbReference type="Pfam" id="PF05982">
    <property type="entry name" value="Sbt_1"/>
    <property type="match status" value="1"/>
</dbReference>
<name>A0A4Z0WDW8_9GAMM</name>
<sequence length="315" mass="33421">MPDIVTMFFVLGVLAGLVRSDLEVPRAAYDVLSLLLMLTIGLKGGIALHGNLVPELVIRLLAVMTLGFLIPLVLYPVMRRLVGLNIADSASFIAHYGSVSAGTFAVALAYTQTHALATGGEVTLYLVLLELPAILTGMVLYALFSRGARSTEQHSIGTIVAESFTNRSVILLVGGVIIGWMYGPQQGQEVTGLLMGAFTVVLALFLLDMGLTAAEALRSVRRRHWRVLTFALLAPMVLAWPGLLLGLLLDLPIGSTLILASLTASASYIAAPVAVRGAIPEADSGMAMLAALGVTFPFNVLVGIPLYAAWLQWLL</sequence>
<dbReference type="PANTHER" id="PTHR40400:SF1">
    <property type="entry name" value="SLR1512 PROTEIN"/>
    <property type="match status" value="1"/>
</dbReference>
<evidence type="ECO:0000256" key="1">
    <source>
        <dbReference type="SAM" id="Phobius"/>
    </source>
</evidence>
<dbReference type="EMBL" id="SRMF01000003">
    <property type="protein sequence ID" value="TGG93356.1"/>
    <property type="molecule type" value="Genomic_DNA"/>
</dbReference>
<keyword evidence="3" id="KW-1185">Reference proteome</keyword>
<keyword evidence="1" id="KW-0812">Transmembrane</keyword>
<dbReference type="OrthoDB" id="345121at2"/>
<evidence type="ECO:0000313" key="3">
    <source>
        <dbReference type="Proteomes" id="UP000297475"/>
    </source>
</evidence>